<organism evidence="3 4">
    <name type="scientific">Rhodanobacter terrae</name>
    <dbReference type="NCBI Taxonomy" id="418647"/>
    <lineage>
        <taxon>Bacteria</taxon>
        <taxon>Pseudomonadati</taxon>
        <taxon>Pseudomonadota</taxon>
        <taxon>Gammaproteobacteria</taxon>
        <taxon>Lysobacterales</taxon>
        <taxon>Rhodanobacteraceae</taxon>
        <taxon>Rhodanobacter</taxon>
    </lineage>
</organism>
<feature type="transmembrane region" description="Helical" evidence="1">
    <location>
        <begin position="80"/>
        <end position="100"/>
    </location>
</feature>
<dbReference type="EMBL" id="JBHSNG010000040">
    <property type="protein sequence ID" value="MFC5583257.1"/>
    <property type="molecule type" value="Genomic_DNA"/>
</dbReference>
<evidence type="ECO:0000259" key="2">
    <source>
        <dbReference type="Pfam" id="PF01569"/>
    </source>
</evidence>
<evidence type="ECO:0000256" key="1">
    <source>
        <dbReference type="SAM" id="Phobius"/>
    </source>
</evidence>
<name>A0ABW0T1L1_9GAMM</name>
<comment type="caution">
    <text evidence="3">The sequence shown here is derived from an EMBL/GenBank/DDBJ whole genome shotgun (WGS) entry which is preliminary data.</text>
</comment>
<dbReference type="InterPro" id="IPR036938">
    <property type="entry name" value="PAP2/HPO_sf"/>
</dbReference>
<dbReference type="Gene3D" id="1.20.144.10">
    <property type="entry name" value="Phosphatidic acid phosphatase type 2/haloperoxidase"/>
    <property type="match status" value="1"/>
</dbReference>
<feature type="transmembrane region" description="Helical" evidence="1">
    <location>
        <begin position="47"/>
        <end position="68"/>
    </location>
</feature>
<evidence type="ECO:0000313" key="4">
    <source>
        <dbReference type="Proteomes" id="UP001596111"/>
    </source>
</evidence>
<protein>
    <recommendedName>
        <fullName evidence="2">Phosphatidic acid phosphatase type 2/haloperoxidase domain-containing protein</fullName>
    </recommendedName>
</protein>
<feature type="domain" description="Phosphatidic acid phosphatase type 2/haloperoxidase" evidence="2">
    <location>
        <begin position="108"/>
        <end position="189"/>
    </location>
</feature>
<feature type="transmembrane region" description="Helical" evidence="1">
    <location>
        <begin position="200"/>
        <end position="218"/>
    </location>
</feature>
<feature type="transmembrane region" description="Helical" evidence="1">
    <location>
        <begin position="106"/>
        <end position="125"/>
    </location>
</feature>
<proteinExistence type="predicted"/>
<dbReference type="Pfam" id="PF01569">
    <property type="entry name" value="PAP2"/>
    <property type="match status" value="1"/>
</dbReference>
<sequence>MAIPRIPLVSAHLAVAAAPSNDAAARWELGQIRPWFEMMMLRVWHALTNIGDGAVLMPCAVILFAWLISAPLTRRTGWCWLVAVLLVGGGVALSKMLYMISGWHPAGWNFIGLSGHAALSFLFWPSAGAIVTGRNRTGLRVATVGLGAGLALAISAASWELGYHSLSEVIVGALWGAMVATVFLLLTWRQAAEAPLVRKWMIASMLLSVLVAFGHEFPSKRVLSWIAWRVGLHAAVHTRTHMGPQQQLPK</sequence>
<feature type="transmembrane region" description="Helical" evidence="1">
    <location>
        <begin position="137"/>
        <end position="157"/>
    </location>
</feature>
<keyword evidence="4" id="KW-1185">Reference proteome</keyword>
<keyword evidence="1" id="KW-0812">Transmembrane</keyword>
<dbReference type="Proteomes" id="UP001596111">
    <property type="component" value="Unassembled WGS sequence"/>
</dbReference>
<reference evidence="4" key="1">
    <citation type="journal article" date="2019" name="Int. J. Syst. Evol. Microbiol.">
        <title>The Global Catalogue of Microorganisms (GCM) 10K type strain sequencing project: providing services to taxonomists for standard genome sequencing and annotation.</title>
        <authorList>
            <consortium name="The Broad Institute Genomics Platform"/>
            <consortium name="The Broad Institute Genome Sequencing Center for Infectious Disease"/>
            <person name="Wu L."/>
            <person name="Ma J."/>
        </authorList>
    </citation>
    <scope>NUCLEOTIDE SEQUENCE [LARGE SCALE GENOMIC DNA]</scope>
    <source>
        <strain evidence="4">CGMCC 1.13587</strain>
    </source>
</reference>
<feature type="transmembrane region" description="Helical" evidence="1">
    <location>
        <begin position="169"/>
        <end position="188"/>
    </location>
</feature>
<dbReference type="RefSeq" id="WP_377330116.1">
    <property type="nucleotide sequence ID" value="NZ_JBHSNG010000040.1"/>
</dbReference>
<accession>A0ABW0T1L1</accession>
<dbReference type="InterPro" id="IPR000326">
    <property type="entry name" value="PAP2/HPO"/>
</dbReference>
<keyword evidence="1" id="KW-0472">Membrane</keyword>
<dbReference type="SUPFAM" id="SSF48317">
    <property type="entry name" value="Acid phosphatase/Vanadium-dependent haloperoxidase"/>
    <property type="match status" value="1"/>
</dbReference>
<keyword evidence="1" id="KW-1133">Transmembrane helix</keyword>
<dbReference type="CDD" id="cd01610">
    <property type="entry name" value="PAP2_like"/>
    <property type="match status" value="1"/>
</dbReference>
<evidence type="ECO:0000313" key="3">
    <source>
        <dbReference type="EMBL" id="MFC5583257.1"/>
    </source>
</evidence>
<gene>
    <name evidence="3" type="ORF">ACFPPB_19270</name>
</gene>